<dbReference type="InterPro" id="IPR008979">
    <property type="entry name" value="Galactose-bd-like_sf"/>
</dbReference>
<evidence type="ECO:0000256" key="2">
    <source>
        <dbReference type="ARBA" id="ARBA00022729"/>
    </source>
</evidence>
<evidence type="ECO:0000313" key="6">
    <source>
        <dbReference type="EMBL" id="TEW74047.1"/>
    </source>
</evidence>
<dbReference type="SUPFAM" id="SSF49265">
    <property type="entry name" value="Fibronectin type III"/>
    <property type="match status" value="1"/>
</dbReference>
<dbReference type="Pfam" id="PF18962">
    <property type="entry name" value="Por_Secre_tail"/>
    <property type="match status" value="1"/>
</dbReference>
<dbReference type="SUPFAM" id="SSF49785">
    <property type="entry name" value="Galactose-binding domain-like"/>
    <property type="match status" value="1"/>
</dbReference>
<accession>A0A4Y8AS67</accession>
<feature type="domain" description="P/Homo B" evidence="5">
    <location>
        <begin position="862"/>
        <end position="1012"/>
    </location>
</feature>
<name>A0A4Y8AS67_9FLAO</name>
<dbReference type="Gene3D" id="2.60.120.260">
    <property type="entry name" value="Galactose-binding domain-like"/>
    <property type="match status" value="1"/>
</dbReference>
<dbReference type="GO" id="GO:0004252">
    <property type="term" value="F:serine-type endopeptidase activity"/>
    <property type="evidence" value="ECO:0007669"/>
    <property type="project" value="InterPro"/>
</dbReference>
<feature type="signal peptide" evidence="4">
    <location>
        <begin position="1"/>
        <end position="19"/>
    </location>
</feature>
<dbReference type="Gene3D" id="3.40.390.10">
    <property type="entry name" value="Collagenase (Catalytic Domain)"/>
    <property type="match status" value="1"/>
</dbReference>
<dbReference type="Pfam" id="PF01483">
    <property type="entry name" value="P_proprotein"/>
    <property type="match status" value="1"/>
</dbReference>
<keyword evidence="3" id="KW-0378">Hydrolase</keyword>
<dbReference type="InterPro" id="IPR024079">
    <property type="entry name" value="MetalloPept_cat_dom_sf"/>
</dbReference>
<keyword evidence="7" id="KW-1185">Reference proteome</keyword>
<dbReference type="NCBIfam" id="TIGR04183">
    <property type="entry name" value="Por_Secre_tail"/>
    <property type="match status" value="1"/>
</dbReference>
<dbReference type="InterPro" id="IPR036116">
    <property type="entry name" value="FN3_sf"/>
</dbReference>
<dbReference type="GO" id="GO:0008237">
    <property type="term" value="F:metallopeptidase activity"/>
    <property type="evidence" value="ECO:0007669"/>
    <property type="project" value="InterPro"/>
</dbReference>
<dbReference type="InterPro" id="IPR028974">
    <property type="entry name" value="TSP_type-3_rpt"/>
</dbReference>
<organism evidence="6 7">
    <name type="scientific">Gramella jeungdoensis</name>
    <dbReference type="NCBI Taxonomy" id="708091"/>
    <lineage>
        <taxon>Bacteria</taxon>
        <taxon>Pseudomonadati</taxon>
        <taxon>Bacteroidota</taxon>
        <taxon>Flavobacteriia</taxon>
        <taxon>Flavobacteriales</taxon>
        <taxon>Flavobacteriaceae</taxon>
        <taxon>Christiangramia</taxon>
    </lineage>
</organism>
<protein>
    <submittedName>
        <fullName evidence="6">T9SS type A sorting domain-containing protein</fullName>
    </submittedName>
</protein>
<dbReference type="InterPro" id="IPR026444">
    <property type="entry name" value="Secre_tail"/>
</dbReference>
<proteinExistence type="predicted"/>
<dbReference type="PROSITE" id="PS51829">
    <property type="entry name" value="P_HOMO_B"/>
    <property type="match status" value="1"/>
</dbReference>
<evidence type="ECO:0000313" key="7">
    <source>
        <dbReference type="Proteomes" id="UP000298517"/>
    </source>
</evidence>
<dbReference type="Proteomes" id="UP000298517">
    <property type="component" value="Unassembled WGS sequence"/>
</dbReference>
<evidence type="ECO:0000259" key="5">
    <source>
        <dbReference type="PROSITE" id="PS51829"/>
    </source>
</evidence>
<evidence type="ECO:0000256" key="4">
    <source>
        <dbReference type="SAM" id="SignalP"/>
    </source>
</evidence>
<reference evidence="6 7" key="1">
    <citation type="journal article" date="2011" name="J. Microbiol.">
        <title>Gramella jeungdoensis sp. nov., isolated from a solar saltern in Korea.</title>
        <authorList>
            <person name="Joung Y."/>
            <person name="Kim H."/>
            <person name="Jang T."/>
            <person name="Ahn T.S."/>
            <person name="Joh K."/>
        </authorList>
    </citation>
    <scope>NUCLEOTIDE SEQUENCE [LARGE SCALE GENOMIC DNA]</scope>
    <source>
        <strain evidence="6 7">KCTC 23123</strain>
    </source>
</reference>
<evidence type="ECO:0000256" key="1">
    <source>
        <dbReference type="ARBA" id="ARBA00022670"/>
    </source>
</evidence>
<dbReference type="InterPro" id="IPR013783">
    <property type="entry name" value="Ig-like_fold"/>
</dbReference>
<dbReference type="SUPFAM" id="SSF55486">
    <property type="entry name" value="Metalloproteases ('zincins'), catalytic domain"/>
    <property type="match status" value="1"/>
</dbReference>
<dbReference type="Gene3D" id="2.60.40.10">
    <property type="entry name" value="Immunoglobulins"/>
    <property type="match status" value="2"/>
</dbReference>
<dbReference type="AlphaFoldDB" id="A0A4Y8AS67"/>
<dbReference type="Pfam" id="PF13583">
    <property type="entry name" value="Reprolysin_4"/>
    <property type="match status" value="1"/>
</dbReference>
<dbReference type="SUPFAM" id="SSF103647">
    <property type="entry name" value="TSP type-3 repeat"/>
    <property type="match status" value="1"/>
</dbReference>
<keyword evidence="2 4" id="KW-0732">Signal</keyword>
<evidence type="ECO:0000256" key="3">
    <source>
        <dbReference type="ARBA" id="ARBA00022801"/>
    </source>
</evidence>
<comment type="caution">
    <text evidence="6">The sequence shown here is derived from an EMBL/GenBank/DDBJ whole genome shotgun (WGS) entry which is preliminary data.</text>
</comment>
<dbReference type="InterPro" id="IPR002884">
    <property type="entry name" value="P_dom"/>
</dbReference>
<sequence length="1271" mass="138081">MRYLNIKFFFLFIFFASQCFLVSAQKSTNIWSEKSKSEKSSSSKIARKSIPKQYKVYDLDLESLKNKLKNAPKRTVGLKNSNIILNFPNSNGKIENFQIFETPILEENLQKKYPNIKSYIGKSVDNLGTTIRFSLTAAGLNAMTLKNAYESTFIDPYTKNKKSYLVYKKSDAPAPEEAFICKFEDSKTVNITAQNTAAKVENANDGQLRTYRLAVATTGEYAQFHLAQQGVAETETEAVKKEAVLSAIVTTMTRVNGIFERDVALTMVLVDNNTDIIFLDGVIDNFTNDDSQELINESQTVINSTIGTNNFDIGHTFSTGGGGLAQLNSPCTFTGKARGITGSSNPIGDAYDIDYVAHEMGHQYGARHTFNAETGGCGGNRSAGTSVEPGSGSTIMAYSGLCSPNNIQSLADSYFHYVSIQEMWANISEGNSSVCGALSDTNNTTPVIESLENYTIPVSTPFALKANAKDEDGDLLTYTWEQIDTEATEYPLVSTATVGPAFRSLQPNENPERTFPNMSTILGGNTSNQWEVLPSVSRTMTFALTVRDNNDNGGQTASDETVITFTDNAASFKLTSQTTQESWDAGTAQTITWDVANTNSEPVNCSNVNILFSNDGGQTYPITLASNTPNDGYHTIVSPDVTTTTGRIKIESVGNIFFNVNLANISVQSSDFIMNFDSFKLETCTPNEVIYNMTYNTFLDFNEETTFSATGLPEGATVTFNPLTASENNTAVTMKITGIENNSVGAYSISVTGTSASTTKNTVTNLNVFSPEITAPILSFPENESSGLLEPYNLSWVANENMISYTVEIASDMLFATIIETVTLNSTNFVPELLEFNTTYYWRVKGLNNCGESIFSSPNSFTTANVICDPDVSKSKPVDVPDNNATGVNSIINITTNKIITDVNVTITAPHEWVGDLTLYLISPIGTKVLLSANNGDEGLNYTNTIFDSDADTSITSGIAPFTGTFKPQGDLSSFNNEESYGTWILQAIDGGPEDVGSIQTWSIEICGVVVISNDDDKDGVFNDVDICPETPLGSVVDSTGCPVFALPSDNFTIETISETCPNKNNGQILISALETHNYIVTLNGADAALQNTNLNPGNYTVCIGVEGENYEQCYDVVIGNGITISGKVAIDSGKASVEIEQGTGPFTVFVNDKIVFETASPIFNVDVKHGDKILVKSNVLCEGVFAKTVNLFNEIIAYPNPSKGIFEIALPFSQNNVKIEIYNLQSQLISAKTYTINNGKIQLNIANNATGLYFVKVYLDEPIVLRIIKE</sequence>
<gene>
    <name evidence="6" type="ORF">E2488_11275</name>
</gene>
<feature type="chain" id="PRO_5021205639" evidence="4">
    <location>
        <begin position="20"/>
        <end position="1271"/>
    </location>
</feature>
<dbReference type="GO" id="GO:0005509">
    <property type="term" value="F:calcium ion binding"/>
    <property type="evidence" value="ECO:0007669"/>
    <property type="project" value="InterPro"/>
</dbReference>
<dbReference type="RefSeq" id="WP_134248445.1">
    <property type="nucleotide sequence ID" value="NZ_SNQI01000003.1"/>
</dbReference>
<dbReference type="EMBL" id="SNQI01000003">
    <property type="protein sequence ID" value="TEW74047.1"/>
    <property type="molecule type" value="Genomic_DNA"/>
</dbReference>
<dbReference type="GO" id="GO:0006508">
    <property type="term" value="P:proteolysis"/>
    <property type="evidence" value="ECO:0007669"/>
    <property type="project" value="UniProtKB-KW"/>
</dbReference>
<dbReference type="OrthoDB" id="9792152at2"/>
<keyword evidence="1" id="KW-0645">Protease</keyword>